<keyword evidence="3" id="KW-1185">Reference proteome</keyword>
<proteinExistence type="predicted"/>
<dbReference type="Gene3D" id="3.30.200.150">
    <property type="match status" value="1"/>
</dbReference>
<protein>
    <recommendedName>
        <fullName evidence="1">Aminoglycoside phosphotransferase domain-containing protein</fullName>
    </recommendedName>
</protein>
<dbReference type="PANTHER" id="PTHR21310">
    <property type="entry name" value="AMINOGLYCOSIDE PHOSPHOTRANSFERASE-RELATED-RELATED"/>
    <property type="match status" value="1"/>
</dbReference>
<dbReference type="Gene3D" id="3.90.1200.10">
    <property type="match status" value="1"/>
</dbReference>
<reference evidence="3" key="1">
    <citation type="journal article" date="2017" name="Nat. Microbiol.">
        <title>Global analysis of biosynthetic gene clusters reveals vast potential of secondary metabolite production in Penicillium species.</title>
        <authorList>
            <person name="Nielsen J.C."/>
            <person name="Grijseels S."/>
            <person name="Prigent S."/>
            <person name="Ji B."/>
            <person name="Dainat J."/>
            <person name="Nielsen K.F."/>
            <person name="Frisvad J.C."/>
            <person name="Workman M."/>
            <person name="Nielsen J."/>
        </authorList>
    </citation>
    <scope>NUCLEOTIDE SEQUENCE [LARGE SCALE GENOMIC DNA]</scope>
    <source>
        <strain evidence="3">IBT 31321</strain>
    </source>
</reference>
<dbReference type="Pfam" id="PF01636">
    <property type="entry name" value="APH"/>
    <property type="match status" value="1"/>
</dbReference>
<feature type="domain" description="Aminoglycoside phosphotransferase" evidence="1">
    <location>
        <begin position="24"/>
        <end position="209"/>
    </location>
</feature>
<dbReference type="AlphaFoldDB" id="A0A1V6V2I1"/>
<dbReference type="InterPro" id="IPR002575">
    <property type="entry name" value="Aminoglycoside_PTrfase"/>
</dbReference>
<accession>A0A1V6V2I1</accession>
<evidence type="ECO:0000313" key="2">
    <source>
        <dbReference type="EMBL" id="OQE44653.1"/>
    </source>
</evidence>
<gene>
    <name evidence="2" type="ORF">PENCOP_c002G03791</name>
</gene>
<comment type="caution">
    <text evidence="2">The sequence shown here is derived from an EMBL/GenBank/DDBJ whole genome shotgun (WGS) entry which is preliminary data.</text>
</comment>
<dbReference type="SUPFAM" id="SSF56112">
    <property type="entry name" value="Protein kinase-like (PK-like)"/>
    <property type="match status" value="1"/>
</dbReference>
<dbReference type="InterPro" id="IPR011009">
    <property type="entry name" value="Kinase-like_dom_sf"/>
</dbReference>
<evidence type="ECO:0000313" key="3">
    <source>
        <dbReference type="Proteomes" id="UP000191500"/>
    </source>
</evidence>
<dbReference type="STRING" id="36646.A0A1V6V2I1"/>
<organism evidence="2 3">
    <name type="scientific">Penicillium coprophilum</name>
    <dbReference type="NCBI Taxonomy" id="36646"/>
    <lineage>
        <taxon>Eukaryota</taxon>
        <taxon>Fungi</taxon>
        <taxon>Dikarya</taxon>
        <taxon>Ascomycota</taxon>
        <taxon>Pezizomycotina</taxon>
        <taxon>Eurotiomycetes</taxon>
        <taxon>Eurotiomycetidae</taxon>
        <taxon>Eurotiales</taxon>
        <taxon>Aspergillaceae</taxon>
        <taxon>Penicillium</taxon>
    </lineage>
</organism>
<dbReference type="PANTHER" id="PTHR21310:SF15">
    <property type="entry name" value="AMINOGLYCOSIDE PHOSPHOTRANSFERASE DOMAIN-CONTAINING PROTEIN"/>
    <property type="match status" value="1"/>
</dbReference>
<sequence length="299" mass="34479">MLPQDEDELTEDHTNEDITILLLSEVASMNFVRSKTTIPVPRVYGHSAAKNAFGHPYILMEALPGTVLNNRMALSIPTTHKRRFAVQLAGYIYELSPLQFSKIGCLLYTEPKNLEISPFHMSSFWIKPLSPSLEYFYLSRKAQTEEILSEHPGEKDWGAAAWFLEKSLTSMVMEEYIYGPFPLCHLDLYYNNILVEKDFNITAVLDWSNVQTVPVERFVVNPEFVAPPAAPQEYTQAVFKFRDIFVEELTRIERDKKDESDRGGWSCLVCLDRLWPRLFFDVPVVLRGALFLMLSLLWL</sequence>
<name>A0A1V6V2I1_9EURO</name>
<dbReference type="InterPro" id="IPR051678">
    <property type="entry name" value="AGP_Transferase"/>
</dbReference>
<dbReference type="Proteomes" id="UP000191500">
    <property type="component" value="Unassembled WGS sequence"/>
</dbReference>
<evidence type="ECO:0000259" key="1">
    <source>
        <dbReference type="Pfam" id="PF01636"/>
    </source>
</evidence>
<dbReference type="EMBL" id="MDDG01000002">
    <property type="protein sequence ID" value="OQE44653.1"/>
    <property type="molecule type" value="Genomic_DNA"/>
</dbReference>